<feature type="transmembrane region" description="Helical" evidence="2">
    <location>
        <begin position="178"/>
        <end position="203"/>
    </location>
</feature>
<evidence type="ECO:0000256" key="1">
    <source>
        <dbReference type="SAM" id="MobiDB-lite"/>
    </source>
</evidence>
<name>A0A060SQA9_PYCCI</name>
<feature type="compositionally biased region" description="Low complexity" evidence="1">
    <location>
        <begin position="248"/>
        <end position="273"/>
    </location>
</feature>
<reference evidence="3" key="1">
    <citation type="submission" date="2014-01" db="EMBL/GenBank/DDBJ databases">
        <title>The genome of the white-rot fungus Pycnoporus cinnabarinus: a basidiomycete model with a versatile arsenal for lignocellulosic biomass breakdown.</title>
        <authorList>
            <person name="Levasseur A."/>
            <person name="Lomascolo A."/>
            <person name="Ruiz-Duenas F.J."/>
            <person name="Uzan E."/>
            <person name="Piumi F."/>
            <person name="Kues U."/>
            <person name="Ram A.F.J."/>
            <person name="Murat C."/>
            <person name="Haon M."/>
            <person name="Benoit I."/>
            <person name="Arfi Y."/>
            <person name="Chevret D."/>
            <person name="Drula E."/>
            <person name="Kwon M.J."/>
            <person name="Gouret P."/>
            <person name="Lesage-Meessen L."/>
            <person name="Lombard V."/>
            <person name="Mariette J."/>
            <person name="Noirot C."/>
            <person name="Park J."/>
            <person name="Patyshakuliyeva A."/>
            <person name="Wieneger R.A.B."/>
            <person name="Wosten H.A.B."/>
            <person name="Martin F."/>
            <person name="Coutinho P.M."/>
            <person name="de Vries R."/>
            <person name="Martinez A.T."/>
            <person name="Klopp C."/>
            <person name="Pontarotti P."/>
            <person name="Henrissat B."/>
            <person name="Record E."/>
        </authorList>
    </citation>
    <scope>NUCLEOTIDE SEQUENCE [LARGE SCALE GENOMIC DNA]</scope>
    <source>
        <strain evidence="3">BRFM137</strain>
    </source>
</reference>
<feature type="region of interest" description="Disordered" evidence="1">
    <location>
        <begin position="352"/>
        <end position="488"/>
    </location>
</feature>
<dbReference type="PANTHER" id="PTHR13491:SF0">
    <property type="entry name" value="ZINC FINGER CCHC DOMAIN-CONTAINING PROTEIN 10"/>
    <property type="match status" value="1"/>
</dbReference>
<feature type="region of interest" description="Disordered" evidence="1">
    <location>
        <begin position="227"/>
        <end position="274"/>
    </location>
</feature>
<feature type="compositionally biased region" description="Basic and acidic residues" evidence="1">
    <location>
        <begin position="479"/>
        <end position="488"/>
    </location>
</feature>
<protein>
    <submittedName>
        <fullName evidence="3">Uncharacterized protein</fullName>
    </submittedName>
</protein>
<proteinExistence type="predicted"/>
<dbReference type="OrthoDB" id="2693038at2759"/>
<keyword evidence="2" id="KW-0812">Transmembrane</keyword>
<feature type="region of interest" description="Disordered" evidence="1">
    <location>
        <begin position="1"/>
        <end position="158"/>
    </location>
</feature>
<feature type="compositionally biased region" description="Pro residues" evidence="1">
    <location>
        <begin position="369"/>
        <end position="378"/>
    </location>
</feature>
<feature type="compositionally biased region" description="Basic and acidic residues" evidence="1">
    <location>
        <begin position="430"/>
        <end position="444"/>
    </location>
</feature>
<dbReference type="AlphaFoldDB" id="A0A060SQA9"/>
<dbReference type="InterPro" id="IPR039715">
    <property type="entry name" value="ZCCHC10"/>
</dbReference>
<evidence type="ECO:0000313" key="3">
    <source>
        <dbReference type="EMBL" id="CDO76570.1"/>
    </source>
</evidence>
<dbReference type="OMA" id="ATWAIRK"/>
<sequence>MSTNAPAFRALNDPRADGLLGGLGDGDNGSGLLGNPFSGLPGLSNILPTFTPIGLPPPGGGKSTSADVTSSTISLTSSDTSTSTTSTSTTATSAATSTSATSNTSSLTSGTQSNQSTQQTATDIPTPTPPPPTATPPPGSDSASLPSSSSSSSTSSSASASASAIGANAPKGFLQNKALSVGVITAASLVGLVVIIAIATWAIRKRRNDRLHQDILDFSTANLVSDAEKGSGAGRRDMFTEGGAADNGSSAGHGSGSSSVHGGYSQSSQSQVQPRAMYENQGYAGMPAYASQPAAPRAAYPYAAQPVYADRGYGFPSQEQNNTPKTRMNTAYGGMDDAYGGIAGDAVGVAAGAQNQGPQRRPSAHRKPPPQLYIPPSNPIAQAVPANGASSPISSVSLTQPALQPATGTATAQPPARRTSLLNTPPADSSFKRERRDTLTHVEVLDPSAPKAPVASPPLPDEFGVASPPTSKDSPATEPVRRLVVRNE</sequence>
<feature type="compositionally biased region" description="Pro residues" evidence="1">
    <location>
        <begin position="126"/>
        <end position="139"/>
    </location>
</feature>
<organism evidence="3 4">
    <name type="scientific">Pycnoporus cinnabarinus</name>
    <name type="common">Cinnabar-red polypore</name>
    <name type="synonym">Trametes cinnabarina</name>
    <dbReference type="NCBI Taxonomy" id="5643"/>
    <lineage>
        <taxon>Eukaryota</taxon>
        <taxon>Fungi</taxon>
        <taxon>Dikarya</taxon>
        <taxon>Basidiomycota</taxon>
        <taxon>Agaricomycotina</taxon>
        <taxon>Agaricomycetes</taxon>
        <taxon>Polyporales</taxon>
        <taxon>Polyporaceae</taxon>
        <taxon>Trametes</taxon>
    </lineage>
</organism>
<feature type="compositionally biased region" description="Low complexity" evidence="1">
    <location>
        <begin position="69"/>
        <end position="125"/>
    </location>
</feature>
<feature type="compositionally biased region" description="Gly residues" evidence="1">
    <location>
        <begin position="19"/>
        <end position="32"/>
    </location>
</feature>
<feature type="compositionally biased region" description="Polar residues" evidence="1">
    <location>
        <begin position="388"/>
        <end position="398"/>
    </location>
</feature>
<dbReference type="PANTHER" id="PTHR13491">
    <property type="entry name" value="ZCCHC10 PROTEIN"/>
    <property type="match status" value="1"/>
</dbReference>
<keyword evidence="2" id="KW-1133">Transmembrane helix</keyword>
<dbReference type="EMBL" id="CCBP010000389">
    <property type="protein sequence ID" value="CDO76570.1"/>
    <property type="molecule type" value="Genomic_DNA"/>
</dbReference>
<accession>A0A060SQA9</accession>
<feature type="compositionally biased region" description="Low complexity" evidence="1">
    <location>
        <begin position="399"/>
        <end position="416"/>
    </location>
</feature>
<feature type="compositionally biased region" description="Low complexity" evidence="1">
    <location>
        <begin position="140"/>
        <end position="158"/>
    </location>
</feature>
<dbReference type="STRING" id="5643.A0A060SQA9"/>
<keyword evidence="4" id="KW-1185">Reference proteome</keyword>
<keyword evidence="2" id="KW-0472">Membrane</keyword>
<dbReference type="HOGENOM" id="CLU_536485_0_0_1"/>
<comment type="caution">
    <text evidence="3">The sequence shown here is derived from an EMBL/GenBank/DDBJ whole genome shotgun (WGS) entry which is preliminary data.</text>
</comment>
<dbReference type="Proteomes" id="UP000029665">
    <property type="component" value="Unassembled WGS sequence"/>
</dbReference>
<evidence type="ECO:0000256" key="2">
    <source>
        <dbReference type="SAM" id="Phobius"/>
    </source>
</evidence>
<gene>
    <name evidence="3" type="ORF">BN946_scf184831.g6</name>
</gene>
<feature type="compositionally biased region" description="Basic and acidic residues" evidence="1">
    <location>
        <begin position="227"/>
        <end position="239"/>
    </location>
</feature>
<evidence type="ECO:0000313" key="4">
    <source>
        <dbReference type="Proteomes" id="UP000029665"/>
    </source>
</evidence>